<feature type="signal peptide" evidence="4">
    <location>
        <begin position="1"/>
        <end position="22"/>
    </location>
</feature>
<dbReference type="Gene3D" id="1.10.238.10">
    <property type="entry name" value="EF-hand"/>
    <property type="match status" value="4"/>
</dbReference>
<dbReference type="SUPFAM" id="SSF47473">
    <property type="entry name" value="EF-hand"/>
    <property type="match status" value="1"/>
</dbReference>
<protein>
    <submittedName>
        <fullName evidence="6">EF-hand domain-containing protein</fullName>
    </submittedName>
</protein>
<evidence type="ECO:0000259" key="5">
    <source>
        <dbReference type="PROSITE" id="PS50222"/>
    </source>
</evidence>
<evidence type="ECO:0000256" key="2">
    <source>
        <dbReference type="ARBA" id="ARBA00022737"/>
    </source>
</evidence>
<dbReference type="PROSITE" id="PS00018">
    <property type="entry name" value="EF_HAND_1"/>
    <property type="match status" value="2"/>
</dbReference>
<evidence type="ECO:0000313" key="6">
    <source>
        <dbReference type="EMBL" id="USG61802.1"/>
    </source>
</evidence>
<dbReference type="PROSITE" id="PS50222">
    <property type="entry name" value="EF_HAND_2"/>
    <property type="match status" value="2"/>
</dbReference>
<feature type="region of interest" description="Disordered" evidence="3">
    <location>
        <begin position="104"/>
        <end position="127"/>
    </location>
</feature>
<keyword evidence="4" id="KW-0732">Signal</keyword>
<dbReference type="PANTHER" id="PTHR10827:SF98">
    <property type="entry name" value="45 KDA CALCIUM-BINDING PROTEIN"/>
    <property type="match status" value="1"/>
</dbReference>
<reference evidence="6" key="1">
    <citation type="submission" date="2022-06" db="EMBL/GenBank/DDBJ databases">
        <title>Sneathiella actinostolidae sp. nov., isolated from a sea anemonein the Western Pacific Ocean.</title>
        <authorList>
            <person name="Wei M.J."/>
        </authorList>
    </citation>
    <scope>NUCLEOTIDE SEQUENCE</scope>
    <source>
        <strain evidence="6">PHK-P5</strain>
    </source>
</reference>
<evidence type="ECO:0000256" key="4">
    <source>
        <dbReference type="SAM" id="SignalP"/>
    </source>
</evidence>
<evidence type="ECO:0000256" key="1">
    <source>
        <dbReference type="ARBA" id="ARBA00022723"/>
    </source>
</evidence>
<gene>
    <name evidence="6" type="ORF">NBZ79_02295</name>
</gene>
<keyword evidence="2" id="KW-0677">Repeat</keyword>
<dbReference type="EMBL" id="CP098747">
    <property type="protein sequence ID" value="USG61802.1"/>
    <property type="molecule type" value="Genomic_DNA"/>
</dbReference>
<dbReference type="InterPro" id="IPR011992">
    <property type="entry name" value="EF-hand-dom_pair"/>
</dbReference>
<feature type="domain" description="EF-hand" evidence="5">
    <location>
        <begin position="112"/>
        <end position="147"/>
    </location>
</feature>
<dbReference type="InterPro" id="IPR002048">
    <property type="entry name" value="EF_hand_dom"/>
</dbReference>
<dbReference type="RefSeq" id="WP_251935044.1">
    <property type="nucleotide sequence ID" value="NZ_CP098747.1"/>
</dbReference>
<name>A0ABY4W7A4_9PROT</name>
<keyword evidence="1" id="KW-0479">Metal-binding</keyword>
<dbReference type="InterPro" id="IPR018247">
    <property type="entry name" value="EF_Hand_1_Ca_BS"/>
</dbReference>
<dbReference type="PANTHER" id="PTHR10827">
    <property type="entry name" value="RETICULOCALBIN"/>
    <property type="match status" value="1"/>
</dbReference>
<dbReference type="CDD" id="cd00051">
    <property type="entry name" value="EFh"/>
    <property type="match status" value="1"/>
</dbReference>
<feature type="domain" description="EF-hand" evidence="5">
    <location>
        <begin position="52"/>
        <end position="87"/>
    </location>
</feature>
<sequence>MKRKLIIGSMIAALALPTAVLAAKDGDRKGHHSKNMFEQLDANKDGEVSLEEMTSRTTEKFQKLDKDGSGTISVDEMSVRQKEFFNKLDTDGSGTISQEEAKAFKEKKREMKQERRASRLMERFDTNKDGKISREEYQAIVMERFDAADSKGAGFLTIEEVTNLAPKMGKKHSG</sequence>
<dbReference type="Proteomes" id="UP001056291">
    <property type="component" value="Chromosome"/>
</dbReference>
<organism evidence="6 7">
    <name type="scientific">Sneathiella marina</name>
    <dbReference type="NCBI Taxonomy" id="2950108"/>
    <lineage>
        <taxon>Bacteria</taxon>
        <taxon>Pseudomonadati</taxon>
        <taxon>Pseudomonadota</taxon>
        <taxon>Alphaproteobacteria</taxon>
        <taxon>Sneathiellales</taxon>
        <taxon>Sneathiellaceae</taxon>
        <taxon>Sneathiella</taxon>
    </lineage>
</organism>
<feature type="chain" id="PRO_5045739619" evidence="4">
    <location>
        <begin position="23"/>
        <end position="174"/>
    </location>
</feature>
<dbReference type="Pfam" id="PF13499">
    <property type="entry name" value="EF-hand_7"/>
    <property type="match status" value="1"/>
</dbReference>
<proteinExistence type="predicted"/>
<accession>A0ABY4W7A4</accession>
<keyword evidence="7" id="KW-1185">Reference proteome</keyword>
<evidence type="ECO:0000256" key="3">
    <source>
        <dbReference type="SAM" id="MobiDB-lite"/>
    </source>
</evidence>
<dbReference type="SMART" id="SM00054">
    <property type="entry name" value="EFh"/>
    <property type="match status" value="3"/>
</dbReference>
<dbReference type="Pfam" id="PF13202">
    <property type="entry name" value="EF-hand_5"/>
    <property type="match status" value="2"/>
</dbReference>
<evidence type="ECO:0000313" key="7">
    <source>
        <dbReference type="Proteomes" id="UP001056291"/>
    </source>
</evidence>